<evidence type="ECO:0000313" key="2">
    <source>
        <dbReference type="EMBL" id="MCG0067869.1"/>
    </source>
</evidence>
<dbReference type="Pfam" id="PF03995">
    <property type="entry name" value="Inhibitor_I36"/>
    <property type="match status" value="1"/>
</dbReference>
<reference evidence="2 3" key="1">
    <citation type="submission" date="2022-01" db="EMBL/GenBank/DDBJ databases">
        <title>Draft Genome Sequences of Seven Type Strains of the Genus Streptomyces.</title>
        <authorList>
            <person name="Aziz S."/>
            <person name="Coretto E."/>
            <person name="Chronakova A."/>
            <person name="Sproer C."/>
            <person name="Huber K."/>
            <person name="Nouioui I."/>
            <person name="Gross H."/>
        </authorList>
    </citation>
    <scope>NUCLEOTIDE SEQUENCE [LARGE SCALE GENOMIC DNA]</scope>
    <source>
        <strain evidence="2 3">DSM 41685</strain>
    </source>
</reference>
<sequence>MIKNVTRAMAAFGLVAGVMAAMPGSARAAGDVHGCSEGQYCFYSEADFQGKKKEVRLQPYTCYKATVGWPDGSSSRPVGIVNNRTEISQLEGFDNDACSGQPYAHLRYRESVARISDRAKSFRIAPRCDIGSVCLYENKDFSGRRWQINPTHTNRCFHAGDDVWGHGFYNATRYTATFYRSVFCTMLPTTGQAPGSFGTFDEKVHLVKID</sequence>
<name>A0ABS9JQL5_9ACTN</name>
<dbReference type="Gene3D" id="2.60.20.10">
    <property type="entry name" value="Crystallins"/>
    <property type="match status" value="1"/>
</dbReference>
<dbReference type="Proteomes" id="UP001299012">
    <property type="component" value="Unassembled WGS sequence"/>
</dbReference>
<dbReference type="InterPro" id="IPR011024">
    <property type="entry name" value="G_crystallin-like"/>
</dbReference>
<organism evidence="2 3">
    <name type="scientific">Streptomyces tricolor</name>
    <dbReference type="NCBI Taxonomy" id="68277"/>
    <lineage>
        <taxon>Bacteria</taxon>
        <taxon>Bacillati</taxon>
        <taxon>Actinomycetota</taxon>
        <taxon>Actinomycetes</taxon>
        <taxon>Kitasatosporales</taxon>
        <taxon>Streptomycetaceae</taxon>
        <taxon>Streptomyces</taxon>
        <taxon>Streptomyces violaceoruber group</taxon>
    </lineage>
</organism>
<keyword evidence="1" id="KW-0732">Signal</keyword>
<accession>A0ABS9JQL5</accession>
<dbReference type="SUPFAM" id="SSF49695">
    <property type="entry name" value="gamma-Crystallin-like"/>
    <property type="match status" value="1"/>
</dbReference>
<dbReference type="EMBL" id="JAKKZF010000179">
    <property type="protein sequence ID" value="MCG0067869.1"/>
    <property type="molecule type" value="Genomic_DNA"/>
</dbReference>
<dbReference type="RefSeq" id="WP_158103209.1">
    <property type="nucleotide sequence ID" value="NZ_JAKKZF010000179.1"/>
</dbReference>
<gene>
    <name evidence="2" type="ORF">L0F81_32150</name>
</gene>
<comment type="caution">
    <text evidence="2">The sequence shown here is derived from an EMBL/GenBank/DDBJ whole genome shotgun (WGS) entry which is preliminary data.</text>
</comment>
<protein>
    <submittedName>
        <fullName evidence="2">Peptidase inhibitor family I36 protein</fullName>
    </submittedName>
</protein>
<keyword evidence="3" id="KW-1185">Reference proteome</keyword>
<evidence type="ECO:0000313" key="3">
    <source>
        <dbReference type="Proteomes" id="UP001299012"/>
    </source>
</evidence>
<proteinExistence type="predicted"/>
<evidence type="ECO:0000256" key="1">
    <source>
        <dbReference type="SAM" id="SignalP"/>
    </source>
</evidence>
<feature type="signal peptide" evidence="1">
    <location>
        <begin position="1"/>
        <end position="28"/>
    </location>
</feature>
<feature type="chain" id="PRO_5046780190" evidence="1">
    <location>
        <begin position="29"/>
        <end position="210"/>
    </location>
</feature>